<dbReference type="RefSeq" id="WP_378300253.1">
    <property type="nucleotide sequence ID" value="NZ_JBHUKS010000003.1"/>
</dbReference>
<evidence type="ECO:0000313" key="3">
    <source>
        <dbReference type="Proteomes" id="UP001597483"/>
    </source>
</evidence>
<feature type="transmembrane region" description="Helical" evidence="1">
    <location>
        <begin position="166"/>
        <end position="185"/>
    </location>
</feature>
<comment type="caution">
    <text evidence="2">The sequence shown here is derived from an EMBL/GenBank/DDBJ whole genome shotgun (WGS) entry which is preliminary data.</text>
</comment>
<sequence length="187" mass="19565">MRWIALYARSRHLTASLVALLVCAVAFPPLLGDNWSAFFATIALGSAIAVAGVGLGGQDLDLDRTASFRWPPRRLVHLLLIGALAGGVMLAAQGLVESPMDTGWVLRNAAGLLGLTGLAATLFGGQFGWTLPLGWAMVAAFVPKLADEVYDIVAWPMATADAEAAWWMAGLLFVVGTAAYAGAGARR</sequence>
<feature type="transmembrane region" description="Helical" evidence="1">
    <location>
        <begin position="37"/>
        <end position="55"/>
    </location>
</feature>
<keyword evidence="3" id="KW-1185">Reference proteome</keyword>
<name>A0ABW5GZJ0_9PSEU</name>
<evidence type="ECO:0000313" key="2">
    <source>
        <dbReference type="EMBL" id="MFD2466392.1"/>
    </source>
</evidence>
<evidence type="ECO:0008006" key="4">
    <source>
        <dbReference type="Google" id="ProtNLM"/>
    </source>
</evidence>
<feature type="transmembrane region" description="Helical" evidence="1">
    <location>
        <begin position="12"/>
        <end position="31"/>
    </location>
</feature>
<proteinExistence type="predicted"/>
<keyword evidence="1" id="KW-1133">Transmembrane helix</keyword>
<organism evidence="2 3">
    <name type="scientific">Amycolatopsis silviterrae</name>
    <dbReference type="NCBI Taxonomy" id="1656914"/>
    <lineage>
        <taxon>Bacteria</taxon>
        <taxon>Bacillati</taxon>
        <taxon>Actinomycetota</taxon>
        <taxon>Actinomycetes</taxon>
        <taxon>Pseudonocardiales</taxon>
        <taxon>Pseudonocardiaceae</taxon>
        <taxon>Amycolatopsis</taxon>
    </lineage>
</organism>
<evidence type="ECO:0000256" key="1">
    <source>
        <dbReference type="SAM" id="Phobius"/>
    </source>
</evidence>
<dbReference type="Proteomes" id="UP001597483">
    <property type="component" value="Unassembled WGS sequence"/>
</dbReference>
<keyword evidence="1" id="KW-0812">Transmembrane</keyword>
<keyword evidence="1" id="KW-0472">Membrane</keyword>
<dbReference type="EMBL" id="JBHUKS010000003">
    <property type="protein sequence ID" value="MFD2466392.1"/>
    <property type="molecule type" value="Genomic_DNA"/>
</dbReference>
<gene>
    <name evidence="2" type="ORF">ACFSVL_03250</name>
</gene>
<reference evidence="3" key="1">
    <citation type="journal article" date="2019" name="Int. J. Syst. Evol. Microbiol.">
        <title>The Global Catalogue of Microorganisms (GCM) 10K type strain sequencing project: providing services to taxonomists for standard genome sequencing and annotation.</title>
        <authorList>
            <consortium name="The Broad Institute Genomics Platform"/>
            <consortium name="The Broad Institute Genome Sequencing Center for Infectious Disease"/>
            <person name="Wu L."/>
            <person name="Ma J."/>
        </authorList>
    </citation>
    <scope>NUCLEOTIDE SEQUENCE [LARGE SCALE GENOMIC DNA]</scope>
    <source>
        <strain evidence="3">CGMCC 4.7641</strain>
    </source>
</reference>
<accession>A0ABW5GZJ0</accession>
<protein>
    <recommendedName>
        <fullName evidence="4">ABC transporter permease</fullName>
    </recommendedName>
</protein>
<feature type="transmembrane region" description="Helical" evidence="1">
    <location>
        <begin position="75"/>
        <end position="92"/>
    </location>
</feature>